<reference evidence="2" key="1">
    <citation type="submission" date="2018-02" db="EMBL/GenBank/DDBJ databases">
        <authorList>
            <person name="Hausmann B."/>
        </authorList>
    </citation>
    <scope>NUCLEOTIDE SEQUENCE [LARGE SCALE GENOMIC DNA]</scope>
    <source>
        <strain evidence="2">Peat soil MAG SbA1</strain>
    </source>
</reference>
<sequence>MPVLREAGQLVAVSSEHVGTAALGCRVARALSPALFLIAQPIPETHNSKQSKAPSPIFAIKHNY</sequence>
<name>A0A2U3KS01_9BACT</name>
<proteinExistence type="predicted"/>
<dbReference type="Proteomes" id="UP000238701">
    <property type="component" value="Unassembled WGS sequence"/>
</dbReference>
<evidence type="ECO:0000313" key="2">
    <source>
        <dbReference type="Proteomes" id="UP000238701"/>
    </source>
</evidence>
<accession>A0A2U3KS01</accession>
<gene>
    <name evidence="1" type="ORF">SBA1_460042</name>
</gene>
<dbReference type="AlphaFoldDB" id="A0A2U3KS01"/>
<evidence type="ECO:0000313" key="1">
    <source>
        <dbReference type="EMBL" id="SPF42445.1"/>
    </source>
</evidence>
<organism evidence="1 2">
    <name type="scientific">Candidatus Sulfotelmatobacter kueseliae</name>
    <dbReference type="NCBI Taxonomy" id="2042962"/>
    <lineage>
        <taxon>Bacteria</taxon>
        <taxon>Pseudomonadati</taxon>
        <taxon>Acidobacteriota</taxon>
        <taxon>Terriglobia</taxon>
        <taxon>Terriglobales</taxon>
        <taxon>Candidatus Korobacteraceae</taxon>
        <taxon>Candidatus Sulfotelmatobacter</taxon>
    </lineage>
</organism>
<protein>
    <submittedName>
        <fullName evidence="1">Uncharacterized protein</fullName>
    </submittedName>
</protein>
<dbReference type="EMBL" id="OMOD01000140">
    <property type="protein sequence ID" value="SPF42445.1"/>
    <property type="molecule type" value="Genomic_DNA"/>
</dbReference>